<dbReference type="PANTHER" id="PTHR23100:SF0">
    <property type="entry name" value="ARGININE BIOSYNTHESIS BIFUNCTIONAL PROTEIN ARGJ, MITOCHONDRIAL"/>
    <property type="match status" value="1"/>
</dbReference>
<proteinExistence type="inferred from homology"/>
<comment type="caution">
    <text evidence="10">The sequence shown here is derived from an EMBL/GenBank/DDBJ whole genome shotgun (WGS) entry which is preliminary data.</text>
</comment>
<keyword evidence="6 9" id="KW-0496">Mitochondrion</keyword>
<keyword evidence="3 9" id="KW-0028">Amino-acid biosynthesis</keyword>
<keyword evidence="7 9" id="KW-0511">Multifunctional enzyme</keyword>
<comment type="catalytic activity">
    <reaction evidence="9">
        <text>N(2)-acetyl-L-ornithine + L-glutamate = N-acetyl-L-glutamate + L-ornithine</text>
        <dbReference type="Rhea" id="RHEA:15349"/>
        <dbReference type="ChEBI" id="CHEBI:29985"/>
        <dbReference type="ChEBI" id="CHEBI:44337"/>
        <dbReference type="ChEBI" id="CHEBI:46911"/>
        <dbReference type="ChEBI" id="CHEBI:57805"/>
        <dbReference type="EC" id="2.3.1.35"/>
    </reaction>
</comment>
<name>A0A8I2YBY0_9AGAM</name>
<comment type="pathway">
    <text evidence="9">Amino-acid biosynthesis; L-arginine biosynthesis; L-ornithine and N-acetyl-L-glutamate from L-glutamate and N(2)-acetyl-L-ornithine (cyclic): step 1/1.</text>
</comment>
<keyword evidence="8 9" id="KW-0012">Acyltransferase</keyword>
<feature type="chain" id="PRO_5035344948" description="Arginine biosynthesis bifunctional protein ArgJ beta chain" evidence="9">
    <location>
        <begin position="278"/>
        <end position="659"/>
    </location>
</feature>
<evidence type="ECO:0000313" key="11">
    <source>
        <dbReference type="EMBL" id="KAG6374606.1"/>
    </source>
</evidence>
<feature type="binding site" evidence="9">
    <location>
        <position position="509"/>
    </location>
    <ligand>
        <name>substrate</name>
    </ligand>
</feature>
<dbReference type="OrthoDB" id="2017946at2759"/>
<evidence type="ECO:0000256" key="4">
    <source>
        <dbReference type="ARBA" id="ARBA00022679"/>
    </source>
</evidence>
<dbReference type="EC" id="2.3.1.35" evidence="9"/>
<keyword evidence="12" id="KW-1185">Reference proteome</keyword>
<evidence type="ECO:0000256" key="7">
    <source>
        <dbReference type="ARBA" id="ARBA00023268"/>
    </source>
</evidence>
<dbReference type="FunFam" id="3.10.20.340:FF:000002">
    <property type="entry name" value="Arginine biosynthesis bifunctional protein ArgJ, mitochondrial"/>
    <property type="match status" value="1"/>
</dbReference>
<evidence type="ECO:0000256" key="9">
    <source>
        <dbReference type="HAMAP-Rule" id="MF_03124"/>
    </source>
</evidence>
<evidence type="ECO:0000256" key="6">
    <source>
        <dbReference type="ARBA" id="ARBA00023128"/>
    </source>
</evidence>
<reference evidence="10" key="1">
    <citation type="submission" date="2021-03" db="EMBL/GenBank/DDBJ databases">
        <title>Evolutionary innovations through gain and loss of genes in the ectomycorrhizal Boletales.</title>
        <authorList>
            <person name="Wu G."/>
            <person name="Miyauchi S."/>
            <person name="Morin E."/>
            <person name="Yang Z.-L."/>
            <person name="Xu J."/>
            <person name="Martin F.M."/>
        </authorList>
    </citation>
    <scope>NUCLEOTIDE SEQUENCE</scope>
    <source>
        <strain evidence="10">BR01</strain>
    </source>
</reference>
<feature type="binding site" evidence="9">
    <location>
        <position position="372"/>
    </location>
    <ligand>
        <name>substrate</name>
    </ligand>
</feature>
<comment type="subunit">
    <text evidence="9">Heterodimer of an alpha and a beta chain.</text>
</comment>
<comment type="caution">
    <text evidence="9">Lacks conserved residue(s) required for the propagation of feature annotation.</text>
</comment>
<feature type="binding site" evidence="9">
    <location>
        <position position="211"/>
    </location>
    <ligand>
        <name>substrate</name>
    </ligand>
</feature>
<evidence type="ECO:0000256" key="8">
    <source>
        <dbReference type="ARBA" id="ARBA00023315"/>
    </source>
</evidence>
<dbReference type="PANTHER" id="PTHR23100">
    <property type="entry name" value="ARGININE BIOSYNTHESIS BIFUNCTIONAL PROTEIN ARGJ"/>
    <property type="match status" value="1"/>
</dbReference>
<feature type="binding site" evidence="9">
    <location>
        <position position="237"/>
    </location>
    <ligand>
        <name>substrate</name>
    </ligand>
</feature>
<dbReference type="GO" id="GO:0006592">
    <property type="term" value="P:ornithine biosynthetic process"/>
    <property type="evidence" value="ECO:0007669"/>
    <property type="project" value="TreeGrafter"/>
</dbReference>
<dbReference type="Gene3D" id="3.10.20.340">
    <property type="entry name" value="ArgJ beta chain, C-terminal domain"/>
    <property type="match status" value="1"/>
</dbReference>
<evidence type="ECO:0000313" key="10">
    <source>
        <dbReference type="EMBL" id="KAG6369085.1"/>
    </source>
</evidence>
<dbReference type="InterPro" id="IPR042195">
    <property type="entry name" value="ArgJ_beta_C"/>
</dbReference>
<dbReference type="Gene3D" id="3.30.2330.10">
    <property type="entry name" value="arginine biosynthesis bifunctional protein suprefamily"/>
    <property type="match status" value="1"/>
</dbReference>
<comment type="PTM">
    <text evidence="9">The alpha and beta chains are autoproteolytically processed from a single precursor protein within the mitochondrion.</text>
</comment>
<feature type="site" description="Involved in the stabilization of negative charge on the oxyanion by the formation of the oxyanion hole" evidence="9">
    <location>
        <position position="166"/>
    </location>
</feature>
<protein>
    <recommendedName>
        <fullName evidence="9">Arginine biosynthesis bifunctional protein ArgJ, mitochondrial</fullName>
    </recommendedName>
    <domain>
        <recommendedName>
            <fullName evidence="9">Glutamate N-acetyltransferase</fullName>
            <shortName evidence="9">GAT</shortName>
            <ecNumber evidence="9">2.3.1.35</ecNumber>
        </recommendedName>
        <alternativeName>
            <fullName evidence="9">Ornithine acetyltransferase</fullName>
            <shortName evidence="9">OATase</shortName>
        </alternativeName>
        <alternativeName>
            <fullName evidence="9">Ornithine transacetylase</fullName>
        </alternativeName>
    </domain>
    <domain>
        <recommendedName>
            <fullName evidence="9">Amino-acid acetyltransferase</fullName>
            <ecNumber evidence="9">2.3.1.1</ecNumber>
        </recommendedName>
        <alternativeName>
            <fullName evidence="9">N-acetylglutamate synthase</fullName>
            <shortName evidence="9">AGS</shortName>
        </alternativeName>
    </domain>
    <component>
        <recommendedName>
            <fullName evidence="9">Arginine biosynthesis bifunctional protein ArgJ alpha chain</fullName>
        </recommendedName>
    </component>
    <component>
        <recommendedName>
            <fullName evidence="9">Arginine biosynthesis bifunctional protein ArgJ beta chain</fullName>
        </recommendedName>
    </component>
</protein>
<dbReference type="UniPathway" id="UPA00068">
    <property type="reaction ID" value="UER00106"/>
</dbReference>
<keyword evidence="5 9" id="KW-0068">Autocatalytic cleavage</keyword>
<evidence type="ECO:0000256" key="5">
    <source>
        <dbReference type="ARBA" id="ARBA00022813"/>
    </source>
</evidence>
<feature type="site" description="Cleavage; by autolysis" evidence="9">
    <location>
        <begin position="277"/>
        <end position="278"/>
    </location>
</feature>
<dbReference type="Pfam" id="PF01960">
    <property type="entry name" value="ArgJ"/>
    <property type="match status" value="1"/>
</dbReference>
<dbReference type="InterPro" id="IPR002813">
    <property type="entry name" value="Arg_biosynth_ArgJ"/>
</dbReference>
<evidence type="ECO:0000313" key="12">
    <source>
        <dbReference type="Proteomes" id="UP000683000"/>
    </source>
</evidence>
<dbReference type="CDD" id="cd02152">
    <property type="entry name" value="OAT"/>
    <property type="match status" value="1"/>
</dbReference>
<dbReference type="GO" id="GO:0004358">
    <property type="term" value="F:L-glutamate N-acetyltransferase activity, acting on acetyl-L-ornithine as donor"/>
    <property type="evidence" value="ECO:0007669"/>
    <property type="project" value="UniProtKB-UniRule"/>
</dbReference>
<feature type="active site" description="Nucleophile" evidence="9">
    <location>
        <position position="278"/>
    </location>
</feature>
<feature type="binding site" evidence="9">
    <location>
        <position position="278"/>
    </location>
    <ligand>
        <name>substrate</name>
    </ligand>
</feature>
<feature type="chain" id="PRO_5035344947" description="Arginine biosynthesis bifunctional protein ArgJ alpha chain" evidence="9">
    <location>
        <begin position="1"/>
        <end position="277"/>
    </location>
</feature>
<comment type="similarity">
    <text evidence="1 9">Belongs to the ArgJ family.</text>
</comment>
<dbReference type="GO" id="GO:0005759">
    <property type="term" value="C:mitochondrial matrix"/>
    <property type="evidence" value="ECO:0007669"/>
    <property type="project" value="UniProtKB-SubCell"/>
</dbReference>
<dbReference type="EMBL" id="JAGFBS010000108">
    <property type="protein sequence ID" value="KAG6369085.1"/>
    <property type="molecule type" value="Genomic_DNA"/>
</dbReference>
<dbReference type="GO" id="GO:0004042">
    <property type="term" value="F:L-glutamate N-acetyltransferase activity"/>
    <property type="evidence" value="ECO:0007669"/>
    <property type="project" value="UniProtKB-UniRule"/>
</dbReference>
<evidence type="ECO:0000256" key="3">
    <source>
        <dbReference type="ARBA" id="ARBA00022605"/>
    </source>
</evidence>
<dbReference type="EC" id="2.3.1.1" evidence="9"/>
<accession>A0A8I2YBY0</accession>
<dbReference type="HAMAP" id="MF_01106">
    <property type="entry name" value="ArgJ"/>
    <property type="match status" value="1"/>
</dbReference>
<keyword evidence="4 9" id="KW-0808">Transferase</keyword>
<comment type="pathway">
    <text evidence="9">Amino-acid biosynthesis; L-arginine biosynthesis; N(2)-acetyl-L-ornithine from L-glutamate: step 1/4.</text>
</comment>
<gene>
    <name evidence="10" type="ORF">JVT61DRAFT_1501</name>
    <name evidence="11" type="ORF">JVT61DRAFT_3966</name>
</gene>
<evidence type="ECO:0000256" key="1">
    <source>
        <dbReference type="ARBA" id="ARBA00006774"/>
    </source>
</evidence>
<dbReference type="EMBL" id="JAGFBS010000017">
    <property type="protein sequence ID" value="KAG6374606.1"/>
    <property type="molecule type" value="Genomic_DNA"/>
</dbReference>
<comment type="catalytic activity">
    <reaction evidence="9">
        <text>L-glutamate + acetyl-CoA = N-acetyl-L-glutamate + CoA + H(+)</text>
        <dbReference type="Rhea" id="RHEA:24292"/>
        <dbReference type="ChEBI" id="CHEBI:15378"/>
        <dbReference type="ChEBI" id="CHEBI:29985"/>
        <dbReference type="ChEBI" id="CHEBI:44337"/>
        <dbReference type="ChEBI" id="CHEBI:57287"/>
        <dbReference type="ChEBI" id="CHEBI:57288"/>
        <dbReference type="EC" id="2.3.1.1"/>
    </reaction>
</comment>
<comment type="subcellular location">
    <subcellularLocation>
        <location evidence="9">Mitochondrion matrix</location>
    </subcellularLocation>
</comment>
<comment type="function">
    <text evidence="9">Catalyzes two activities which are involved in the cyclic version of arginine biosynthesis: the synthesis of acetylglutamate from glutamate and acetyl-CoA, and of ornithine by transacetylation between acetylornithine and glutamate.</text>
</comment>
<dbReference type="GO" id="GO:0006526">
    <property type="term" value="P:L-arginine biosynthetic process"/>
    <property type="evidence" value="ECO:0007669"/>
    <property type="project" value="UniProtKB-UniRule"/>
</dbReference>
<sequence>MFSRIPSKATPLLVRLSSTSATSTIPIKPTPSKDHLHVPVPDSDLPKGYLLTGIHAGVKKPKPANPTPLDLALVLSTSPYPTSAAACFTLNAFRAAPVLVSREVLQKSGGRARTVVVNSGCANAVTGKKGIQHVWDMVKAGDAVLASHGFHPQSASQKNETLVMSTGVIGVHLPISNILTAISSQHSSSSPSYSLSSTPSAYEAAARAFMTTDTFPKLRARTFQVNGNTYRMAGMDKGAGMIHPQMGDPASVAGLVHHSAAAPAPSPGSPPAAGLHATLLGLILTDAPVSPKSLQSALTYAVERSFNSISIDGDMSTNDTLILLANGAGHDASTSNPIEIDESTDLQAYITFRDHLTDFSIDLAKLVVRDGEGATKFVGICVENAASYTDAHRVASTISTSALVKTALYGEDANWGRILSSTGSTPLSTPLDPNLVSVAFVPPSTASNLTPLVVLKHGEPVGVDEARASEILKEEDFEIRVDLGGQGVGGKDEAKYWTCDFSYEYVRINGSIELCYLLDMVDLSDSIRPSFKLQELRLDYFIAVQSERIFAVRAPDLSFIYLFFFRALVLAGGGPAVVSSGRQVGGIPRRTYALSRAAKTSFHFRGRTSASETAFYDASILPRLSNRNHNAVRTSWRHALYDPHRSSPRLAQAVSPPIL</sequence>
<evidence type="ECO:0000256" key="2">
    <source>
        <dbReference type="ARBA" id="ARBA00022571"/>
    </source>
</evidence>
<keyword evidence="2 9" id="KW-0055">Arginine biosynthesis</keyword>
<dbReference type="SUPFAM" id="SSF56266">
    <property type="entry name" value="DmpA/ArgJ-like"/>
    <property type="match status" value="1"/>
</dbReference>
<dbReference type="AlphaFoldDB" id="A0A8I2YBY0"/>
<organism evidence="10 12">
    <name type="scientific">Boletus reticuloceps</name>
    <dbReference type="NCBI Taxonomy" id="495285"/>
    <lineage>
        <taxon>Eukaryota</taxon>
        <taxon>Fungi</taxon>
        <taxon>Dikarya</taxon>
        <taxon>Basidiomycota</taxon>
        <taxon>Agaricomycotina</taxon>
        <taxon>Agaricomycetes</taxon>
        <taxon>Agaricomycetidae</taxon>
        <taxon>Boletales</taxon>
        <taxon>Boletineae</taxon>
        <taxon>Boletaceae</taxon>
        <taxon>Boletoideae</taxon>
        <taxon>Boletus</taxon>
    </lineage>
</organism>
<feature type="site" description="Involved in the stabilization of negative charge on the oxyanion by the formation of the oxyanion hole" evidence="9">
    <location>
        <position position="167"/>
    </location>
</feature>
<dbReference type="Proteomes" id="UP000683000">
    <property type="component" value="Unassembled WGS sequence"/>
</dbReference>
<dbReference type="InterPro" id="IPR016117">
    <property type="entry name" value="ArgJ-like_dom_sf"/>
</dbReference>
<dbReference type="Gene3D" id="3.60.70.12">
    <property type="entry name" value="L-amino peptidase D-ALA esterase/amidase"/>
    <property type="match status" value="1"/>
</dbReference>